<dbReference type="InterPro" id="IPR016193">
    <property type="entry name" value="Cytidine_deaminase-like"/>
</dbReference>
<evidence type="ECO:0000256" key="14">
    <source>
        <dbReference type="PIRSR" id="PIRSR006769-3"/>
    </source>
</evidence>
<dbReference type="InterPro" id="IPR004794">
    <property type="entry name" value="Eubact_RibD"/>
</dbReference>
<feature type="binding site" evidence="13">
    <location>
        <position position="136"/>
    </location>
    <ligand>
        <name>substrate</name>
    </ligand>
</feature>
<evidence type="ECO:0000256" key="2">
    <source>
        <dbReference type="ARBA" id="ARBA00004882"/>
    </source>
</evidence>
<keyword evidence="14" id="KW-0479">Metal-binding</keyword>
<name>A0A5C8PFD1_9HYPH</name>
<dbReference type="InterPro" id="IPR002734">
    <property type="entry name" value="RibDG_C"/>
</dbReference>
<keyword evidence="10 13" id="KW-0521">NADP</keyword>
<feature type="binding site" evidence="14">
    <location>
        <position position="27"/>
    </location>
    <ligand>
        <name>Zn(2+)</name>
        <dbReference type="ChEBI" id="CHEBI:29105"/>
        <note>catalytic</note>
    </ligand>
</feature>
<feature type="binding site" evidence="13">
    <location>
        <position position="156"/>
    </location>
    <ligand>
        <name>substrate</name>
    </ligand>
</feature>
<evidence type="ECO:0000313" key="17">
    <source>
        <dbReference type="Proteomes" id="UP000321638"/>
    </source>
</evidence>
<dbReference type="GO" id="GO:0050661">
    <property type="term" value="F:NADP binding"/>
    <property type="evidence" value="ECO:0007669"/>
    <property type="project" value="InterPro"/>
</dbReference>
<keyword evidence="14" id="KW-0862">Zinc</keyword>
<feature type="non-terminal residue" evidence="16">
    <location>
        <position position="1"/>
    </location>
</feature>
<evidence type="ECO:0000256" key="3">
    <source>
        <dbReference type="ARBA" id="ARBA00004910"/>
    </source>
</evidence>
<comment type="function">
    <text evidence="1">Converts 2,5-diamino-6-(ribosylamino)-4(3h)-pyrimidinone 5'-phosphate into 5-amino-6-(ribosylamino)-2,4(1h,3h)-pyrimidinedione 5'-phosphate.</text>
</comment>
<gene>
    <name evidence="16" type="primary">ribD</name>
    <name evidence="16" type="ORF">FHP25_24665</name>
</gene>
<feature type="binding site" evidence="13">
    <location>
        <position position="175"/>
    </location>
    <ligand>
        <name>NADP(+)</name>
        <dbReference type="ChEBI" id="CHEBI:58349"/>
    </ligand>
</feature>
<comment type="similarity">
    <text evidence="5">In the C-terminal section; belongs to the HTP reductase family.</text>
</comment>
<dbReference type="SUPFAM" id="SSF53597">
    <property type="entry name" value="Dihydrofolate reductase-like"/>
    <property type="match status" value="1"/>
</dbReference>
<feature type="binding site" evidence="14">
    <location>
        <position position="36"/>
    </location>
    <ligand>
        <name>Zn(2+)</name>
        <dbReference type="ChEBI" id="CHEBI:29105"/>
        <note>catalytic</note>
    </ligand>
</feature>
<sequence>EAAALAAAQAGGADVRQATAYVSLEPCAHHGRTPPCAEALVAAGIARCVVATGDPDPRVAGRGLAILRAAGIEVREGVGRAEADEIGAGFFCRVRAGRPLVTLKLATSLDGRIATATGDSQWITGPAARARGHLLRATHDAIMVGIGTARADDPELTCRLPGLAACSPVRVVADSGASLPAGSALARSARAVPVWLMCAEDAPAGNITALEDQGVVVHRLPRGADGRVRPDALLQALGGQGLTRLLVEGGGVLAAALLAADLVDRLAIFRAGVMIGGDGLPGVAAYGLERLAAARRFSRQSLGETGDDVLETWTRHA</sequence>
<comment type="similarity">
    <text evidence="4">In the N-terminal section; belongs to the cytidine and deoxycytidylate deaminase family.</text>
</comment>
<dbReference type="EC" id="3.5.4.26" evidence="6"/>
<dbReference type="Gene3D" id="3.40.430.10">
    <property type="entry name" value="Dihydrofolate Reductase, subunit A"/>
    <property type="match status" value="1"/>
</dbReference>
<dbReference type="NCBIfam" id="TIGR00227">
    <property type="entry name" value="ribD_Cterm"/>
    <property type="match status" value="1"/>
</dbReference>
<dbReference type="EMBL" id="VDUZ01000032">
    <property type="protein sequence ID" value="TXL72493.1"/>
    <property type="molecule type" value="Genomic_DNA"/>
</dbReference>
<accession>A0A5C8PFD1</accession>
<keyword evidence="12" id="KW-0511">Multifunctional enzyme</keyword>
<feature type="binding site" evidence="13">
    <location>
        <position position="120"/>
    </location>
    <ligand>
        <name>substrate</name>
    </ligand>
</feature>
<feature type="binding site" evidence="13">
    <location>
        <position position="106"/>
    </location>
    <ligand>
        <name>NADP(+)</name>
        <dbReference type="ChEBI" id="CHEBI:58349"/>
    </ligand>
</feature>
<keyword evidence="11 16" id="KW-0560">Oxidoreductase</keyword>
<dbReference type="PROSITE" id="PS51747">
    <property type="entry name" value="CYT_DCMP_DEAMINASES_2"/>
    <property type="match status" value="1"/>
</dbReference>
<dbReference type="UniPathway" id="UPA00275">
    <property type="reaction ID" value="UER00401"/>
</dbReference>
<dbReference type="Proteomes" id="UP000321638">
    <property type="component" value="Unassembled WGS sequence"/>
</dbReference>
<dbReference type="Pfam" id="PF01872">
    <property type="entry name" value="RibD_C"/>
    <property type="match status" value="1"/>
</dbReference>
<feature type="domain" description="CMP/dCMP-type deaminase" evidence="15">
    <location>
        <begin position="1"/>
        <end position="75"/>
    </location>
</feature>
<dbReference type="GO" id="GO:0008835">
    <property type="term" value="F:diaminohydroxyphosphoribosylaminopyrimidine deaminase activity"/>
    <property type="evidence" value="ECO:0007669"/>
    <property type="project" value="UniProtKB-EC"/>
</dbReference>
<evidence type="ECO:0000256" key="9">
    <source>
        <dbReference type="ARBA" id="ARBA00022619"/>
    </source>
</evidence>
<dbReference type="NCBIfam" id="TIGR00326">
    <property type="entry name" value="eubact_ribD"/>
    <property type="match status" value="1"/>
</dbReference>
<feature type="binding site" evidence="13">
    <location>
        <position position="148"/>
    </location>
    <ligand>
        <name>NADP(+)</name>
        <dbReference type="ChEBI" id="CHEBI:58349"/>
    </ligand>
</feature>
<evidence type="ECO:0000256" key="12">
    <source>
        <dbReference type="ARBA" id="ARBA00023268"/>
    </source>
</evidence>
<dbReference type="GO" id="GO:0046872">
    <property type="term" value="F:metal ion binding"/>
    <property type="evidence" value="ECO:0007669"/>
    <property type="project" value="UniProtKB-KW"/>
</dbReference>
<evidence type="ECO:0000259" key="15">
    <source>
        <dbReference type="PROSITE" id="PS51747"/>
    </source>
</evidence>
<feature type="binding site" evidence="13">
    <location>
        <position position="122"/>
    </location>
    <ligand>
        <name>NADP(+)</name>
        <dbReference type="ChEBI" id="CHEBI:58349"/>
    </ligand>
</feature>
<evidence type="ECO:0000256" key="7">
    <source>
        <dbReference type="ARBA" id="ARBA00013173"/>
    </source>
</evidence>
<feature type="binding site" evidence="13">
    <location>
        <begin position="250"/>
        <end position="256"/>
    </location>
    <ligand>
        <name>NADP(+)</name>
        <dbReference type="ChEBI" id="CHEBI:58349"/>
    </ligand>
</feature>
<evidence type="ECO:0000256" key="10">
    <source>
        <dbReference type="ARBA" id="ARBA00022857"/>
    </source>
</evidence>
<evidence type="ECO:0000256" key="5">
    <source>
        <dbReference type="ARBA" id="ARBA00007417"/>
    </source>
</evidence>
<dbReference type="InterPro" id="IPR050765">
    <property type="entry name" value="Riboflavin_Biosynth_HTPR"/>
</dbReference>
<comment type="cofactor">
    <cofactor evidence="14">
        <name>Zn(2+)</name>
        <dbReference type="ChEBI" id="CHEBI:29105"/>
    </cofactor>
    <text evidence="14">Binds 1 zinc ion.</text>
</comment>
<dbReference type="PANTHER" id="PTHR38011:SF7">
    <property type="entry name" value="2,5-DIAMINO-6-RIBOSYLAMINO-4(3H)-PYRIMIDINONE 5'-PHOSPHATE REDUCTASE"/>
    <property type="match status" value="1"/>
</dbReference>
<keyword evidence="17" id="KW-1185">Reference proteome</keyword>
<protein>
    <recommendedName>
        <fullName evidence="8">Riboflavin biosynthesis protein RibD</fullName>
        <ecNumber evidence="7">1.1.1.193</ecNumber>
        <ecNumber evidence="6">3.5.4.26</ecNumber>
    </recommendedName>
</protein>
<feature type="binding site" evidence="13">
    <location>
        <position position="159"/>
    </location>
    <ligand>
        <name>substrate</name>
    </ligand>
</feature>
<evidence type="ECO:0000256" key="11">
    <source>
        <dbReference type="ARBA" id="ARBA00023002"/>
    </source>
</evidence>
<evidence type="ECO:0000256" key="13">
    <source>
        <dbReference type="PIRSR" id="PIRSR006769-2"/>
    </source>
</evidence>
<organism evidence="16 17">
    <name type="scientific">Vineibacter terrae</name>
    <dbReference type="NCBI Taxonomy" id="2586908"/>
    <lineage>
        <taxon>Bacteria</taxon>
        <taxon>Pseudomonadati</taxon>
        <taxon>Pseudomonadota</taxon>
        <taxon>Alphaproteobacteria</taxon>
        <taxon>Hyphomicrobiales</taxon>
        <taxon>Vineibacter</taxon>
    </lineage>
</organism>
<comment type="caution">
    <text evidence="16">The sequence shown here is derived from an EMBL/GenBank/DDBJ whole genome shotgun (WGS) entry which is preliminary data.</text>
</comment>
<comment type="pathway">
    <text evidence="2">Cofactor biosynthesis; riboflavin biosynthesis; 5-amino-6-(D-ribitylamino)uracil from GTP: step 2/4.</text>
</comment>
<dbReference type="AlphaFoldDB" id="A0A5C8PFD1"/>
<comment type="pathway">
    <text evidence="3">Cofactor biosynthesis; riboflavin biosynthesis; 5-amino-6-(D-ribitylamino)uracil from GTP: step 3/4.</text>
</comment>
<dbReference type="PIRSF" id="PIRSF006769">
    <property type="entry name" value="RibD"/>
    <property type="match status" value="1"/>
</dbReference>
<evidence type="ECO:0000256" key="4">
    <source>
        <dbReference type="ARBA" id="ARBA00005259"/>
    </source>
</evidence>
<dbReference type="Gene3D" id="3.40.140.10">
    <property type="entry name" value="Cytidine Deaminase, domain 2"/>
    <property type="match status" value="1"/>
</dbReference>
<dbReference type="InterPro" id="IPR002125">
    <property type="entry name" value="CMP_dCMP_dom"/>
</dbReference>
<dbReference type="EC" id="1.1.1.193" evidence="7"/>
<dbReference type="GO" id="GO:0008703">
    <property type="term" value="F:5-amino-6-(5-phosphoribosylamino)uracil reductase activity"/>
    <property type="evidence" value="ECO:0007669"/>
    <property type="project" value="UniProtKB-EC"/>
</dbReference>
<dbReference type="RefSeq" id="WP_147849652.1">
    <property type="nucleotide sequence ID" value="NZ_VDUZ01000032.1"/>
</dbReference>
<feature type="binding site" evidence="13">
    <location>
        <position position="152"/>
    </location>
    <ligand>
        <name>NADP(+)</name>
        <dbReference type="ChEBI" id="CHEBI:58349"/>
    </ligand>
</feature>
<dbReference type="InterPro" id="IPR011549">
    <property type="entry name" value="RibD_C"/>
</dbReference>
<evidence type="ECO:0000313" key="16">
    <source>
        <dbReference type="EMBL" id="TXL72493.1"/>
    </source>
</evidence>
<dbReference type="OrthoDB" id="9800865at2"/>
<evidence type="ECO:0000256" key="6">
    <source>
        <dbReference type="ARBA" id="ARBA00012766"/>
    </source>
</evidence>
<dbReference type="GO" id="GO:0009231">
    <property type="term" value="P:riboflavin biosynthetic process"/>
    <property type="evidence" value="ECO:0007669"/>
    <property type="project" value="UniProtKB-UniPathway"/>
</dbReference>
<keyword evidence="9" id="KW-0686">Riboflavin biosynthesis</keyword>
<feature type="binding site" evidence="13">
    <location>
        <position position="248"/>
    </location>
    <ligand>
        <name>substrate</name>
    </ligand>
</feature>
<dbReference type="PANTHER" id="PTHR38011">
    <property type="entry name" value="DIHYDROFOLATE REDUCTASE FAMILY PROTEIN (AFU_ORTHOLOGUE AFUA_8G06820)"/>
    <property type="match status" value="1"/>
</dbReference>
<dbReference type="Pfam" id="PF00383">
    <property type="entry name" value="dCMP_cyt_deam_1"/>
    <property type="match status" value="1"/>
</dbReference>
<proteinExistence type="inferred from homology"/>
<evidence type="ECO:0000256" key="8">
    <source>
        <dbReference type="ARBA" id="ARBA00019930"/>
    </source>
</evidence>
<dbReference type="SUPFAM" id="SSF53927">
    <property type="entry name" value="Cytidine deaminase-like"/>
    <property type="match status" value="1"/>
</dbReference>
<evidence type="ECO:0000256" key="1">
    <source>
        <dbReference type="ARBA" id="ARBA00002151"/>
    </source>
</evidence>
<dbReference type="InterPro" id="IPR024072">
    <property type="entry name" value="DHFR-like_dom_sf"/>
</dbReference>
<keyword evidence="16" id="KW-0378">Hydrolase</keyword>
<reference evidence="16 17" key="1">
    <citation type="submission" date="2019-06" db="EMBL/GenBank/DDBJ databases">
        <title>New taxonomy in bacterial strain CC-CFT640, isolated from vineyard.</title>
        <authorList>
            <person name="Lin S.-Y."/>
            <person name="Tsai C.-F."/>
            <person name="Young C.-C."/>
        </authorList>
    </citation>
    <scope>NUCLEOTIDE SEQUENCE [LARGE SCALE GENOMIC DNA]</scope>
    <source>
        <strain evidence="16 17">CC-CFT640</strain>
    </source>
</reference>